<feature type="non-terminal residue" evidence="4">
    <location>
        <position position="1"/>
    </location>
</feature>
<dbReference type="SUPFAM" id="SSF46689">
    <property type="entry name" value="Homeodomain-like"/>
    <property type="match status" value="1"/>
</dbReference>
<dbReference type="SUPFAM" id="SSF48498">
    <property type="entry name" value="Tetracyclin repressor-like, C-terminal domain"/>
    <property type="match status" value="1"/>
</dbReference>
<dbReference type="Gene3D" id="1.10.357.10">
    <property type="entry name" value="Tetracycline Repressor, domain 2"/>
    <property type="match status" value="1"/>
</dbReference>
<evidence type="ECO:0000256" key="1">
    <source>
        <dbReference type="ARBA" id="ARBA00023015"/>
    </source>
</evidence>
<evidence type="ECO:0000313" key="4">
    <source>
        <dbReference type="EMBL" id="SUZ85529.1"/>
    </source>
</evidence>
<name>A0A381R3Y4_9ZZZZ</name>
<keyword evidence="2" id="KW-0804">Transcription</keyword>
<dbReference type="EMBL" id="UINC01001639">
    <property type="protein sequence ID" value="SUZ85529.1"/>
    <property type="molecule type" value="Genomic_DNA"/>
</dbReference>
<proteinExistence type="predicted"/>
<protein>
    <recommendedName>
        <fullName evidence="3">HTH-type transcriptional regulator MT1864/Rv1816-like C-terminal domain-containing protein</fullName>
    </recommendedName>
</protein>
<dbReference type="InterPro" id="IPR036271">
    <property type="entry name" value="Tet_transcr_reg_TetR-rel_C_sf"/>
</dbReference>
<dbReference type="InterPro" id="IPR025996">
    <property type="entry name" value="MT1864/Rv1816-like_C"/>
</dbReference>
<feature type="domain" description="HTH-type transcriptional regulator MT1864/Rv1816-like C-terminal" evidence="3">
    <location>
        <begin position="79"/>
        <end position="174"/>
    </location>
</feature>
<gene>
    <name evidence="4" type="ORF">METZ01_LOCUS38383</name>
</gene>
<evidence type="ECO:0000256" key="2">
    <source>
        <dbReference type="ARBA" id="ARBA00023163"/>
    </source>
</evidence>
<evidence type="ECO:0000259" key="3">
    <source>
        <dbReference type="Pfam" id="PF13305"/>
    </source>
</evidence>
<dbReference type="AlphaFoldDB" id="A0A381R3Y4"/>
<dbReference type="Gene3D" id="1.10.10.60">
    <property type="entry name" value="Homeodomain-like"/>
    <property type="match status" value="1"/>
</dbReference>
<sequence>VTADRVAAAALAVLDEAGRVTDVRPAAVAKRLGIRSQSLYAHVDGAAGLRRLLALRSLDDLAEAVTTAAVGRSGRDATEAVVRAHLSFALVYPGRFSAAIHPPGRDSDLEAAVNRVGRPLQTVLQSLGLDDGPRVHWTRLQLAVTAGFASLVHGEQLTLAPGADDTVEHLVAMLLGHLDDMVGAGPLVTSGP</sequence>
<accession>A0A381R3Y4</accession>
<dbReference type="InterPro" id="IPR009057">
    <property type="entry name" value="Homeodomain-like_sf"/>
</dbReference>
<reference evidence="4" key="1">
    <citation type="submission" date="2018-05" db="EMBL/GenBank/DDBJ databases">
        <authorList>
            <person name="Lanie J.A."/>
            <person name="Ng W.-L."/>
            <person name="Kazmierczak K.M."/>
            <person name="Andrzejewski T.M."/>
            <person name="Davidsen T.M."/>
            <person name="Wayne K.J."/>
            <person name="Tettelin H."/>
            <person name="Glass J.I."/>
            <person name="Rusch D."/>
            <person name="Podicherti R."/>
            <person name="Tsui H.-C.T."/>
            <person name="Winkler M.E."/>
        </authorList>
    </citation>
    <scope>NUCLEOTIDE SEQUENCE</scope>
</reference>
<dbReference type="Pfam" id="PF13305">
    <property type="entry name" value="TetR_C_33"/>
    <property type="match status" value="1"/>
</dbReference>
<organism evidence="4">
    <name type="scientific">marine metagenome</name>
    <dbReference type="NCBI Taxonomy" id="408172"/>
    <lineage>
        <taxon>unclassified sequences</taxon>
        <taxon>metagenomes</taxon>
        <taxon>ecological metagenomes</taxon>
    </lineage>
</organism>
<keyword evidence="1" id="KW-0805">Transcription regulation</keyword>